<dbReference type="Pfam" id="PF02146">
    <property type="entry name" value="SIR2"/>
    <property type="match status" value="1"/>
</dbReference>
<keyword evidence="3" id="KW-0520">NAD</keyword>
<dbReference type="PANTHER" id="PTHR11085">
    <property type="entry name" value="NAD-DEPENDENT PROTEIN DEACYLASE SIRTUIN-5, MITOCHONDRIAL-RELATED"/>
    <property type="match status" value="1"/>
</dbReference>
<dbReference type="PROSITE" id="PS50305">
    <property type="entry name" value="SIRTUIN"/>
    <property type="match status" value="1"/>
</dbReference>
<organism evidence="6 7">
    <name type="scientific">Sphingobacterium yanglingense</name>
    <dbReference type="NCBI Taxonomy" id="1437280"/>
    <lineage>
        <taxon>Bacteria</taxon>
        <taxon>Pseudomonadati</taxon>
        <taxon>Bacteroidota</taxon>
        <taxon>Sphingobacteriia</taxon>
        <taxon>Sphingobacteriales</taxon>
        <taxon>Sphingobacteriaceae</taxon>
        <taxon>Sphingobacterium</taxon>
    </lineage>
</organism>
<feature type="domain" description="Deacetylase sirtuin-type" evidence="5">
    <location>
        <begin position="1"/>
        <end position="232"/>
    </location>
</feature>
<keyword evidence="7" id="KW-1185">Reference proteome</keyword>
<dbReference type="AlphaFoldDB" id="A0A4R6WSI4"/>
<evidence type="ECO:0000256" key="4">
    <source>
        <dbReference type="PROSITE-ProRule" id="PRU00236"/>
    </source>
</evidence>
<evidence type="ECO:0000313" key="6">
    <source>
        <dbReference type="EMBL" id="TDQ79676.1"/>
    </source>
</evidence>
<comment type="caution">
    <text evidence="6">The sequence shown here is derived from an EMBL/GenBank/DDBJ whole genome shotgun (WGS) entry which is preliminary data.</text>
</comment>
<keyword evidence="2" id="KW-0808">Transferase</keyword>
<dbReference type="RefSeq" id="WP_133583448.1">
    <property type="nucleotide sequence ID" value="NZ_SNYV01000011.1"/>
</dbReference>
<dbReference type="GO" id="GO:0017136">
    <property type="term" value="F:histone deacetylase activity, NAD-dependent"/>
    <property type="evidence" value="ECO:0007669"/>
    <property type="project" value="TreeGrafter"/>
</dbReference>
<evidence type="ECO:0000313" key="7">
    <source>
        <dbReference type="Proteomes" id="UP000295292"/>
    </source>
</evidence>
<dbReference type="Proteomes" id="UP000295292">
    <property type="component" value="Unassembled WGS sequence"/>
</dbReference>
<dbReference type="InterPro" id="IPR026590">
    <property type="entry name" value="Ssirtuin_cat_dom"/>
</dbReference>
<dbReference type="Gene3D" id="3.40.50.1220">
    <property type="entry name" value="TPP-binding domain"/>
    <property type="match status" value="1"/>
</dbReference>
<evidence type="ECO:0000259" key="5">
    <source>
        <dbReference type="PROSITE" id="PS50305"/>
    </source>
</evidence>
<accession>A0A4R6WSI4</accession>
<dbReference type="Gene3D" id="3.30.1600.10">
    <property type="entry name" value="SIR2/SIRT2 'Small Domain"/>
    <property type="match status" value="1"/>
</dbReference>
<name>A0A4R6WSI4_9SPHI</name>
<comment type="caution">
    <text evidence="4">Lacks conserved residue(s) required for the propagation of feature annotation.</text>
</comment>
<sequence>MTKRSKIVVLTGAGISAESGLQTFRGNDGLWEGHRIEDVATPDAWRRSPEMVQRFYNERRKKCILAAPNPAHIALVELEQYADVWIVTQNIDDLHERAGSKNIIHLHGEIRKSQSSLDPTMVYPITGDVIGMEETCEFGSPLRPHVVWFGEAVPNMDKAIRLVKDADFLLVIGTSLQVYPAANLVYETSRECEIVVVDPNIPQLNIGSNTIQLCEEKASIALPNMVANFGEHNTFKK</sequence>
<dbReference type="EMBL" id="SNYV01000011">
    <property type="protein sequence ID" value="TDQ79676.1"/>
    <property type="molecule type" value="Genomic_DNA"/>
</dbReference>
<dbReference type="EC" id="2.3.1.286" evidence="1"/>
<dbReference type="SUPFAM" id="SSF52467">
    <property type="entry name" value="DHS-like NAD/FAD-binding domain"/>
    <property type="match status" value="1"/>
</dbReference>
<evidence type="ECO:0000256" key="2">
    <source>
        <dbReference type="ARBA" id="ARBA00022679"/>
    </source>
</evidence>
<protein>
    <recommendedName>
        <fullName evidence="1">protein acetyllysine N-acetyltransferase</fullName>
        <ecNumber evidence="1">2.3.1.286</ecNumber>
    </recommendedName>
</protein>
<dbReference type="OrthoDB" id="9800582at2"/>
<dbReference type="InterPro" id="IPR029035">
    <property type="entry name" value="DHS-like_NAD/FAD-binding_dom"/>
</dbReference>
<gene>
    <name evidence="6" type="ORF">CLV99_1123</name>
</gene>
<reference evidence="6 7" key="1">
    <citation type="submission" date="2019-03" db="EMBL/GenBank/DDBJ databases">
        <title>Genomic Encyclopedia of Archaeal and Bacterial Type Strains, Phase II (KMG-II): from individual species to whole genera.</title>
        <authorList>
            <person name="Goeker M."/>
        </authorList>
    </citation>
    <scope>NUCLEOTIDE SEQUENCE [LARGE SCALE GENOMIC DNA]</scope>
    <source>
        <strain evidence="6 7">DSM 28353</strain>
    </source>
</reference>
<evidence type="ECO:0000256" key="3">
    <source>
        <dbReference type="ARBA" id="ARBA00023027"/>
    </source>
</evidence>
<proteinExistence type="predicted"/>
<dbReference type="PANTHER" id="PTHR11085:SF4">
    <property type="entry name" value="NAD-DEPENDENT PROTEIN DEACYLASE"/>
    <property type="match status" value="1"/>
</dbReference>
<dbReference type="InterPro" id="IPR026591">
    <property type="entry name" value="Sirtuin_cat_small_dom_sf"/>
</dbReference>
<evidence type="ECO:0000256" key="1">
    <source>
        <dbReference type="ARBA" id="ARBA00012928"/>
    </source>
</evidence>
<dbReference type="GO" id="GO:0070403">
    <property type="term" value="F:NAD+ binding"/>
    <property type="evidence" value="ECO:0007669"/>
    <property type="project" value="InterPro"/>
</dbReference>
<dbReference type="InterPro" id="IPR050134">
    <property type="entry name" value="NAD-dep_sirtuin_deacylases"/>
</dbReference>
<dbReference type="InterPro" id="IPR003000">
    <property type="entry name" value="Sirtuin"/>
</dbReference>